<evidence type="ECO:0000256" key="1">
    <source>
        <dbReference type="ARBA" id="ARBA00022737"/>
    </source>
</evidence>
<dbReference type="PANTHER" id="PTHR22990">
    <property type="entry name" value="F-BOX ONLY PROTEIN"/>
    <property type="match status" value="1"/>
</dbReference>
<protein>
    <submittedName>
        <fullName evidence="3">Right-handed parallel beta-helix repeat-containing protein</fullName>
    </submittedName>
</protein>
<sequence length="205" mass="21644">MLELRRTPPSSCQYTNAGWRNPSFAQCEYGVDAEDYSTVVTLTDSRIQDIKAAGVYVGKSARATLDGCVIQETGGVGVNVSGTRVRITASKVLDTELGGVYVTGGGSLVAEGVQVRHSRGYGLWAKETSWLDVRDCEFVDNGGTGVLATDKSGGRVRGTTVNGNKVDVSVESNVRVETPPPVVETLEVFGKVAESAALAELAELI</sequence>
<name>A0ABW3ML74_9PSEU</name>
<dbReference type="EMBL" id="JBHTIS010003547">
    <property type="protein sequence ID" value="MFD1051381.1"/>
    <property type="molecule type" value="Genomic_DNA"/>
</dbReference>
<gene>
    <name evidence="3" type="ORF">ACFQ1S_40495</name>
</gene>
<proteinExistence type="predicted"/>
<dbReference type="Gene3D" id="2.160.20.10">
    <property type="entry name" value="Single-stranded right-handed beta-helix, Pectin lyase-like"/>
    <property type="match status" value="1"/>
</dbReference>
<evidence type="ECO:0000259" key="2">
    <source>
        <dbReference type="Pfam" id="PF13229"/>
    </source>
</evidence>
<dbReference type="Proteomes" id="UP001597045">
    <property type="component" value="Unassembled WGS sequence"/>
</dbReference>
<keyword evidence="4" id="KW-1185">Reference proteome</keyword>
<dbReference type="InterPro" id="IPR006626">
    <property type="entry name" value="PbH1"/>
</dbReference>
<evidence type="ECO:0000313" key="4">
    <source>
        <dbReference type="Proteomes" id="UP001597045"/>
    </source>
</evidence>
<dbReference type="PANTHER" id="PTHR22990:SF15">
    <property type="entry name" value="F-BOX ONLY PROTEIN 10"/>
    <property type="match status" value="1"/>
</dbReference>
<dbReference type="SMART" id="SM00710">
    <property type="entry name" value="PbH1"/>
    <property type="match status" value="6"/>
</dbReference>
<evidence type="ECO:0000313" key="3">
    <source>
        <dbReference type="EMBL" id="MFD1051381.1"/>
    </source>
</evidence>
<accession>A0ABW3ML74</accession>
<dbReference type="InterPro" id="IPR011050">
    <property type="entry name" value="Pectin_lyase_fold/virulence"/>
</dbReference>
<keyword evidence="1" id="KW-0677">Repeat</keyword>
<organism evidence="3 4">
    <name type="scientific">Kibdelosporangium lantanae</name>
    <dbReference type="NCBI Taxonomy" id="1497396"/>
    <lineage>
        <taxon>Bacteria</taxon>
        <taxon>Bacillati</taxon>
        <taxon>Actinomycetota</taxon>
        <taxon>Actinomycetes</taxon>
        <taxon>Pseudonocardiales</taxon>
        <taxon>Pseudonocardiaceae</taxon>
        <taxon>Kibdelosporangium</taxon>
    </lineage>
</organism>
<comment type="caution">
    <text evidence="3">The sequence shown here is derived from an EMBL/GenBank/DDBJ whole genome shotgun (WGS) entry which is preliminary data.</text>
</comment>
<dbReference type="InterPro" id="IPR051550">
    <property type="entry name" value="SCF-Subunits/Alg-Epimerases"/>
</dbReference>
<feature type="non-terminal residue" evidence="3">
    <location>
        <position position="205"/>
    </location>
</feature>
<dbReference type="Pfam" id="PF13229">
    <property type="entry name" value="Beta_helix"/>
    <property type="match status" value="1"/>
</dbReference>
<dbReference type="SUPFAM" id="SSF51126">
    <property type="entry name" value="Pectin lyase-like"/>
    <property type="match status" value="1"/>
</dbReference>
<reference evidence="4" key="1">
    <citation type="journal article" date="2019" name="Int. J. Syst. Evol. Microbiol.">
        <title>The Global Catalogue of Microorganisms (GCM) 10K type strain sequencing project: providing services to taxonomists for standard genome sequencing and annotation.</title>
        <authorList>
            <consortium name="The Broad Institute Genomics Platform"/>
            <consortium name="The Broad Institute Genome Sequencing Center for Infectious Disease"/>
            <person name="Wu L."/>
            <person name="Ma J."/>
        </authorList>
    </citation>
    <scope>NUCLEOTIDE SEQUENCE [LARGE SCALE GENOMIC DNA]</scope>
    <source>
        <strain evidence="4">JCM 31486</strain>
    </source>
</reference>
<dbReference type="InterPro" id="IPR039448">
    <property type="entry name" value="Beta_helix"/>
</dbReference>
<dbReference type="InterPro" id="IPR012334">
    <property type="entry name" value="Pectin_lyas_fold"/>
</dbReference>
<feature type="domain" description="Right handed beta helix" evidence="2">
    <location>
        <begin position="37"/>
        <end position="166"/>
    </location>
</feature>